<evidence type="ECO:0000256" key="2">
    <source>
        <dbReference type="ARBA" id="ARBA00007399"/>
    </source>
</evidence>
<dbReference type="InterPro" id="IPR050643">
    <property type="entry name" value="Periplasmic_pilus_chap"/>
</dbReference>
<dbReference type="Gene3D" id="2.60.40.10">
    <property type="entry name" value="Immunoglobulins"/>
    <property type="match status" value="2"/>
</dbReference>
<feature type="domain" description="Pili assembly chaperone C-terminal" evidence="10">
    <location>
        <begin position="172"/>
        <end position="227"/>
    </location>
</feature>
<evidence type="ECO:0000256" key="7">
    <source>
        <dbReference type="RuleBase" id="RU003918"/>
    </source>
</evidence>
<reference evidence="11 12" key="1">
    <citation type="submission" date="2024-09" db="EMBL/GenBank/DDBJ databases">
        <authorList>
            <person name="Sun Q."/>
            <person name="Mori K."/>
        </authorList>
    </citation>
    <scope>NUCLEOTIDE SEQUENCE [LARGE SCALE GENOMIC DNA]</scope>
    <source>
        <strain evidence="11 12">CCM 8626</strain>
    </source>
</reference>
<dbReference type="InterPro" id="IPR013783">
    <property type="entry name" value="Ig-like_fold"/>
</dbReference>
<feature type="signal peptide" evidence="8">
    <location>
        <begin position="1"/>
        <end position="25"/>
    </location>
</feature>
<keyword evidence="4 8" id="KW-0732">Signal</keyword>
<evidence type="ECO:0000256" key="8">
    <source>
        <dbReference type="SAM" id="SignalP"/>
    </source>
</evidence>
<protein>
    <submittedName>
        <fullName evidence="11">Type 1 fimbria chaperone FimC</fullName>
    </submittedName>
</protein>
<organism evidence="11 12">
    <name type="scientific">Serratia aquatilis</name>
    <dbReference type="NCBI Taxonomy" id="1737515"/>
    <lineage>
        <taxon>Bacteria</taxon>
        <taxon>Pseudomonadati</taxon>
        <taxon>Pseudomonadota</taxon>
        <taxon>Gammaproteobacteria</taxon>
        <taxon>Enterobacterales</taxon>
        <taxon>Yersiniaceae</taxon>
        <taxon>Serratia</taxon>
    </lineage>
</organism>
<dbReference type="Proteomes" id="UP001589792">
    <property type="component" value="Unassembled WGS sequence"/>
</dbReference>
<keyword evidence="5" id="KW-0574">Periplasm</keyword>
<feature type="domain" description="Pili assembly chaperone N-terminal" evidence="9">
    <location>
        <begin position="31"/>
        <end position="150"/>
    </location>
</feature>
<dbReference type="NCBIfam" id="NF011742">
    <property type="entry name" value="PRK15195.1"/>
    <property type="match status" value="1"/>
</dbReference>
<evidence type="ECO:0000256" key="5">
    <source>
        <dbReference type="ARBA" id="ARBA00022764"/>
    </source>
</evidence>
<keyword evidence="3" id="KW-1029">Fimbrium biogenesis</keyword>
<dbReference type="PANTHER" id="PTHR30251">
    <property type="entry name" value="PILUS ASSEMBLY CHAPERONE"/>
    <property type="match status" value="1"/>
</dbReference>
<dbReference type="SUPFAM" id="SSF49354">
    <property type="entry name" value="PapD-like"/>
    <property type="match status" value="1"/>
</dbReference>
<keyword evidence="6 7" id="KW-0143">Chaperone</keyword>
<dbReference type="InterPro" id="IPR008962">
    <property type="entry name" value="PapD-like_sf"/>
</dbReference>
<dbReference type="EMBL" id="JBHLXG010000018">
    <property type="protein sequence ID" value="MFC0228371.1"/>
    <property type="molecule type" value="Genomic_DNA"/>
</dbReference>
<dbReference type="InterPro" id="IPR016148">
    <property type="entry name" value="Pili_assmbl_chaperone_C"/>
</dbReference>
<feature type="chain" id="PRO_5045808727" evidence="8">
    <location>
        <begin position="26"/>
        <end position="235"/>
    </location>
</feature>
<dbReference type="PANTHER" id="PTHR30251:SF11">
    <property type="entry name" value="CHAPERONE PROTEIN FIMC-RELATED"/>
    <property type="match status" value="1"/>
</dbReference>
<evidence type="ECO:0000256" key="1">
    <source>
        <dbReference type="ARBA" id="ARBA00004418"/>
    </source>
</evidence>
<dbReference type="InterPro" id="IPR036316">
    <property type="entry name" value="Pili_assmbl_chap_C_dom_sf"/>
</dbReference>
<evidence type="ECO:0000256" key="6">
    <source>
        <dbReference type="ARBA" id="ARBA00023186"/>
    </source>
</evidence>
<evidence type="ECO:0000313" key="11">
    <source>
        <dbReference type="EMBL" id="MFC0228371.1"/>
    </source>
</evidence>
<dbReference type="InterPro" id="IPR018046">
    <property type="entry name" value="Pili_assmbl_chaperone_CS"/>
</dbReference>
<dbReference type="PRINTS" id="PR00969">
    <property type="entry name" value="CHAPERONPILI"/>
</dbReference>
<sequence>MNKIFKCTIAIAMSLAMVLPMAAFSAKGPGGISLGATRVIYPSLAKQTSIALNNSDAKNRYLVNSWVENTNGQKEKSFVITPPLFVSEPKSENTLRIIYAGPPLPKDRETVFWLNVKSIPSVDKNSIEGKNVLQLAILSRIKLFVRPENLPIQPEEALKQVRFNLSGGKLNITNPSPYYVSMVNLKVGGKKLANTMIPPMGSAQAVVPAGVSGSISFQTVNDYGALTPVQNGVTQ</sequence>
<gene>
    <name evidence="11" type="primary">fimC</name>
    <name evidence="11" type="ORF">ACFFJ3_18025</name>
</gene>
<accession>A0ABV6EHB3</accession>
<dbReference type="RefSeq" id="WP_380677910.1">
    <property type="nucleotide sequence ID" value="NZ_CP173186.1"/>
</dbReference>
<evidence type="ECO:0000256" key="4">
    <source>
        <dbReference type="ARBA" id="ARBA00022729"/>
    </source>
</evidence>
<comment type="caution">
    <text evidence="11">The sequence shown here is derived from an EMBL/GenBank/DDBJ whole genome shotgun (WGS) entry which is preliminary data.</text>
</comment>
<comment type="similarity">
    <text evidence="2 7">Belongs to the periplasmic pilus chaperone family.</text>
</comment>
<evidence type="ECO:0000256" key="3">
    <source>
        <dbReference type="ARBA" id="ARBA00022558"/>
    </source>
</evidence>
<dbReference type="InterPro" id="IPR016147">
    <property type="entry name" value="Pili_assmbl_chaperone_N"/>
</dbReference>
<keyword evidence="12" id="KW-1185">Reference proteome</keyword>
<evidence type="ECO:0000259" key="9">
    <source>
        <dbReference type="Pfam" id="PF00345"/>
    </source>
</evidence>
<comment type="subcellular location">
    <subcellularLocation>
        <location evidence="1 7">Periplasm</location>
    </subcellularLocation>
</comment>
<dbReference type="InterPro" id="IPR001829">
    <property type="entry name" value="Pili_assmbl_chaperone_bac"/>
</dbReference>
<dbReference type="PROSITE" id="PS00635">
    <property type="entry name" value="PILI_CHAPERONE"/>
    <property type="match status" value="1"/>
</dbReference>
<dbReference type="SUPFAM" id="SSF49584">
    <property type="entry name" value="Periplasmic chaperone C-domain"/>
    <property type="match status" value="1"/>
</dbReference>
<dbReference type="Pfam" id="PF00345">
    <property type="entry name" value="PapD_N"/>
    <property type="match status" value="1"/>
</dbReference>
<evidence type="ECO:0000259" key="10">
    <source>
        <dbReference type="Pfam" id="PF02753"/>
    </source>
</evidence>
<proteinExistence type="inferred from homology"/>
<name>A0ABV6EHB3_9GAMM</name>
<dbReference type="Pfam" id="PF02753">
    <property type="entry name" value="PapD_C"/>
    <property type="match status" value="1"/>
</dbReference>
<evidence type="ECO:0000313" key="12">
    <source>
        <dbReference type="Proteomes" id="UP001589792"/>
    </source>
</evidence>